<keyword evidence="2 3" id="KW-0819">tRNA processing</keyword>
<feature type="binding site" evidence="3">
    <location>
        <position position="85"/>
    </location>
    <ligand>
        <name>carboxy-S-adenosyl-L-methionine</name>
        <dbReference type="ChEBI" id="CHEBI:134278"/>
    </ligand>
</feature>
<comment type="function">
    <text evidence="3">Catalyzes carboxymethyl transfer from carboxy-S-adenosyl-L-methionine (Cx-SAM) to 5-hydroxyuridine (ho5U) to form 5-carboxymethoxyuridine (cmo5U) at position 34 in tRNAs.</text>
</comment>
<proteinExistence type="inferred from homology"/>
<comment type="subunit">
    <text evidence="3">Homotetramer.</text>
</comment>
<organism evidence="4">
    <name type="scientific">Candidatus Aschnera chinzeii</name>
    <dbReference type="NCBI Taxonomy" id="1485666"/>
    <lineage>
        <taxon>Bacteria</taxon>
        <taxon>Pseudomonadati</taxon>
        <taxon>Pseudomonadota</taxon>
        <taxon>Gammaproteobacteria</taxon>
        <taxon>Enterobacterales</taxon>
        <taxon>Enterobacteriaceae</taxon>
        <taxon>Candidatus Aschnera</taxon>
    </lineage>
</organism>
<evidence type="ECO:0000256" key="2">
    <source>
        <dbReference type="ARBA" id="ARBA00022694"/>
    </source>
</evidence>
<dbReference type="AlphaFoldDB" id="A0AAT9G4L0"/>
<dbReference type="Pfam" id="PF08003">
    <property type="entry name" value="Methyltransf_9"/>
    <property type="match status" value="1"/>
</dbReference>
<reference evidence="4" key="1">
    <citation type="journal article" date="2023" name="Front. Microbiol.">
        <title>Genome analysis of Candidatus Aschnera chinzeii, the bacterial endosymbiont of the blood-sucking bat fly Penicillidia jenynsii (Insecta: Diptera: Nycteribiidae).</title>
        <authorList>
            <person name="Koga R."/>
            <person name="Moriyama M."/>
            <person name="Nozaki T."/>
            <person name="Fukatsu T."/>
        </authorList>
    </citation>
    <scope>NUCLEOTIDE SEQUENCE</scope>
    <source>
        <strain evidence="4">Kw-01</strain>
    </source>
</reference>
<protein>
    <recommendedName>
        <fullName evidence="3">tRNA U34 carboxymethyltransferase</fullName>
        <ecNumber evidence="3">2.5.1.-</ecNumber>
    </recommendedName>
</protein>
<dbReference type="InterPro" id="IPR010017">
    <property type="entry name" value="CmoB"/>
</dbReference>
<evidence type="ECO:0000256" key="1">
    <source>
        <dbReference type="ARBA" id="ARBA00022679"/>
    </source>
</evidence>
<evidence type="ECO:0000256" key="3">
    <source>
        <dbReference type="HAMAP-Rule" id="MF_01590"/>
    </source>
</evidence>
<feature type="binding site" evidence="3">
    <location>
        <begin position="156"/>
        <end position="157"/>
    </location>
    <ligand>
        <name>carboxy-S-adenosyl-L-methionine</name>
        <dbReference type="ChEBI" id="CHEBI:134278"/>
    </ligand>
</feature>
<evidence type="ECO:0000313" key="4">
    <source>
        <dbReference type="EMBL" id="BET44663.1"/>
    </source>
</evidence>
<dbReference type="NCBIfam" id="TIGR00452">
    <property type="entry name" value="tRNA 5-methoxyuridine(34)/uridine 5-oxyacetic acid(34) synthase CmoB"/>
    <property type="match status" value="1"/>
</dbReference>
<dbReference type="InterPro" id="IPR027555">
    <property type="entry name" value="Mo5U34_MeTrfas-like"/>
</dbReference>
<accession>A0AAT9G4L0</accession>
<comment type="caution">
    <text evidence="3">Lacks conserved residue(s) required for the propagation of feature annotation.</text>
</comment>
<feature type="binding site" evidence="3">
    <location>
        <position position="66"/>
    </location>
    <ligand>
        <name>carboxy-S-adenosyl-L-methionine</name>
        <dbReference type="ChEBI" id="CHEBI:134278"/>
    </ligand>
</feature>
<dbReference type="InterPro" id="IPR029063">
    <property type="entry name" value="SAM-dependent_MTases_sf"/>
</dbReference>
<gene>
    <name evidence="3 4" type="primary">cmoB</name>
    <name evidence="4" type="ORF">ACHINZ_3350</name>
</gene>
<feature type="binding site" evidence="3">
    <location>
        <position position="105"/>
    </location>
    <ligand>
        <name>carboxy-S-adenosyl-L-methionine</name>
        <dbReference type="ChEBI" id="CHEBI:134278"/>
    </ligand>
</feature>
<feature type="binding site" evidence="3">
    <location>
        <position position="175"/>
    </location>
    <ligand>
        <name>carboxy-S-adenosyl-L-methionine</name>
        <dbReference type="ChEBI" id="CHEBI:134278"/>
    </ligand>
</feature>
<sequence length="298" mass="34800">MKLSIWKKREKYYFTKLEKILCALPILFPDYLELHTSIIAQNINPISNANKQKITRLLQCLVPWRKGPFNIYGINILSEWRSNLKWRRILSTDISLQNKLILDVGCGNGYYMWRMIGAGAKYVIGLDHNILYLYQFEAIRRLFGNYFNIHLLPIRLEDFVPLGIFDIVFSMGVIYHCKSPLDHLYQLKDQLISKGQIIIESLVIDGNEQQCLIPNKTYAKMKNIYFIPSAKMIKVWLEKCDFCDVQIVNQTVLSIHEQRKTSWSSNQSLIDYLHPVNRTLTIEGYPAPLRAIVIAKKK</sequence>
<reference evidence="4" key="2">
    <citation type="submission" date="2023-10" db="EMBL/GenBank/DDBJ databases">
        <authorList>
            <person name="Koga R."/>
            <person name="Fukatsu T."/>
        </authorList>
    </citation>
    <scope>NUCLEOTIDE SEQUENCE</scope>
    <source>
        <strain evidence="4">Kw-01</strain>
    </source>
</reference>
<feature type="binding site" evidence="3">
    <location>
        <position position="171"/>
    </location>
    <ligand>
        <name>carboxy-S-adenosyl-L-methionine</name>
        <dbReference type="ChEBI" id="CHEBI:134278"/>
    </ligand>
</feature>
<dbReference type="SUPFAM" id="SSF53335">
    <property type="entry name" value="S-adenosyl-L-methionine-dependent methyltransferases"/>
    <property type="match status" value="1"/>
</dbReference>
<dbReference type="GO" id="GO:0016765">
    <property type="term" value="F:transferase activity, transferring alkyl or aryl (other than methyl) groups"/>
    <property type="evidence" value="ECO:0007669"/>
    <property type="project" value="UniProtKB-UniRule"/>
</dbReference>
<dbReference type="GO" id="GO:0002098">
    <property type="term" value="P:tRNA wobble uridine modification"/>
    <property type="evidence" value="ECO:0007669"/>
    <property type="project" value="InterPro"/>
</dbReference>
<dbReference type="EC" id="2.5.1.-" evidence="3"/>
<name>A0AAT9G4L0_9ENTR</name>
<feature type="binding site" evidence="3">
    <location>
        <position position="290"/>
    </location>
    <ligand>
        <name>carboxy-S-adenosyl-L-methionine</name>
        <dbReference type="ChEBI" id="CHEBI:134278"/>
    </ligand>
</feature>
<dbReference type="NCBIfam" id="NF011650">
    <property type="entry name" value="PRK15068.1"/>
    <property type="match status" value="1"/>
</dbReference>
<dbReference type="EMBL" id="AP028961">
    <property type="protein sequence ID" value="BET44663.1"/>
    <property type="molecule type" value="Genomic_DNA"/>
</dbReference>
<comment type="similarity">
    <text evidence="3">Belongs to the class I-like SAM-binding methyltransferase superfamily. CmoB family.</text>
</comment>
<keyword evidence="1 3" id="KW-0808">Transferase</keyword>
<dbReference type="CDD" id="cd02440">
    <property type="entry name" value="AdoMet_MTases"/>
    <property type="match status" value="1"/>
</dbReference>
<feature type="binding site" evidence="3">
    <location>
        <position position="80"/>
    </location>
    <ligand>
        <name>carboxy-S-adenosyl-L-methionine</name>
        <dbReference type="ChEBI" id="CHEBI:134278"/>
    </ligand>
</feature>
<dbReference type="HAMAP" id="MF_01590">
    <property type="entry name" value="tRNA_carboxymethyltr_CmoB"/>
    <property type="match status" value="1"/>
</dbReference>
<comment type="catalytic activity">
    <reaction evidence="3">
        <text>carboxy-S-adenosyl-L-methionine + 5-hydroxyuridine(34) in tRNA = 5-carboxymethoxyuridine(34) in tRNA + S-adenosyl-L-homocysteine + H(+)</text>
        <dbReference type="Rhea" id="RHEA:52848"/>
        <dbReference type="Rhea" id="RHEA-COMP:13381"/>
        <dbReference type="Rhea" id="RHEA-COMP:13383"/>
        <dbReference type="ChEBI" id="CHEBI:15378"/>
        <dbReference type="ChEBI" id="CHEBI:57856"/>
        <dbReference type="ChEBI" id="CHEBI:134278"/>
        <dbReference type="ChEBI" id="CHEBI:136877"/>
        <dbReference type="ChEBI" id="CHEBI:136879"/>
    </reaction>
</comment>
<dbReference type="Gene3D" id="3.40.50.150">
    <property type="entry name" value="Vaccinia Virus protein VP39"/>
    <property type="match status" value="1"/>
</dbReference>